<proteinExistence type="predicted"/>
<comment type="caution">
    <text evidence="1">The sequence shown here is derived from an EMBL/GenBank/DDBJ whole genome shotgun (WGS) entry which is preliminary data.</text>
</comment>
<protein>
    <submittedName>
        <fullName evidence="1">Uncharacterized protein</fullName>
    </submittedName>
</protein>
<name>A0A7J0H2B1_9ERIC</name>
<accession>A0A7J0H2B1</accession>
<evidence type="ECO:0000313" key="1">
    <source>
        <dbReference type="EMBL" id="GFZ17172.1"/>
    </source>
</evidence>
<dbReference type="Proteomes" id="UP000585474">
    <property type="component" value="Unassembled WGS sequence"/>
</dbReference>
<keyword evidence="2" id="KW-1185">Reference proteome</keyword>
<evidence type="ECO:0000313" key="2">
    <source>
        <dbReference type="Proteomes" id="UP000585474"/>
    </source>
</evidence>
<dbReference type="AlphaFoldDB" id="A0A7J0H2B1"/>
<sequence>MPLGFLPTEVRRRDTAEFAIEQQSGCGACPSSAIAGRPAKFICACKLSQCPWLSFQCHASVSDLLEARLGHRCRSVSPTLRRCLARTRGYQATMCRHLIG</sequence>
<gene>
    <name evidence="1" type="ORF">Acr_26g0004420</name>
</gene>
<reference evidence="1 2" key="1">
    <citation type="submission" date="2019-07" db="EMBL/GenBank/DDBJ databases">
        <title>De Novo Assembly of kiwifruit Actinidia rufa.</title>
        <authorList>
            <person name="Sugita-Konishi S."/>
            <person name="Sato K."/>
            <person name="Mori E."/>
            <person name="Abe Y."/>
            <person name="Kisaki G."/>
            <person name="Hamano K."/>
            <person name="Suezawa K."/>
            <person name="Otani M."/>
            <person name="Fukuda T."/>
            <person name="Manabe T."/>
            <person name="Gomi K."/>
            <person name="Tabuchi M."/>
            <person name="Akimitsu K."/>
            <person name="Kataoka I."/>
        </authorList>
    </citation>
    <scope>NUCLEOTIDE SEQUENCE [LARGE SCALE GENOMIC DNA]</scope>
    <source>
        <strain evidence="2">cv. Fuchu</strain>
    </source>
</reference>
<dbReference type="EMBL" id="BJWL01000026">
    <property type="protein sequence ID" value="GFZ17172.1"/>
    <property type="molecule type" value="Genomic_DNA"/>
</dbReference>
<organism evidence="1 2">
    <name type="scientific">Actinidia rufa</name>
    <dbReference type="NCBI Taxonomy" id="165716"/>
    <lineage>
        <taxon>Eukaryota</taxon>
        <taxon>Viridiplantae</taxon>
        <taxon>Streptophyta</taxon>
        <taxon>Embryophyta</taxon>
        <taxon>Tracheophyta</taxon>
        <taxon>Spermatophyta</taxon>
        <taxon>Magnoliopsida</taxon>
        <taxon>eudicotyledons</taxon>
        <taxon>Gunneridae</taxon>
        <taxon>Pentapetalae</taxon>
        <taxon>asterids</taxon>
        <taxon>Ericales</taxon>
        <taxon>Actinidiaceae</taxon>
        <taxon>Actinidia</taxon>
    </lineage>
</organism>